<dbReference type="RefSeq" id="WP_007125747.1">
    <property type="nucleotide sequence ID" value="NZ_AZFO01000011.1"/>
</dbReference>
<accession>C2ENH3</accession>
<dbReference type="OrthoDB" id="9775296at2"/>
<evidence type="ECO:0000313" key="5">
    <source>
        <dbReference type="Proteomes" id="UP000005583"/>
    </source>
</evidence>
<dbReference type="SUPFAM" id="SSF51735">
    <property type="entry name" value="NAD(P)-binding Rossmann-fold domains"/>
    <property type="match status" value="1"/>
</dbReference>
<dbReference type="PANTHER" id="PTHR43115">
    <property type="entry name" value="DEHYDROGENASE/REDUCTASE SDR FAMILY MEMBER 11"/>
    <property type="match status" value="1"/>
</dbReference>
<dbReference type="CDD" id="cd05233">
    <property type="entry name" value="SDR_c"/>
    <property type="match status" value="1"/>
</dbReference>
<dbReference type="InterPro" id="IPR020904">
    <property type="entry name" value="Sc_DH/Rdtase_CS"/>
</dbReference>
<dbReference type="Proteomes" id="UP000005583">
    <property type="component" value="Unassembled WGS sequence"/>
</dbReference>
<proteinExistence type="inferred from homology"/>
<sequence>MSLKDKVIIITGASSGIGKATTELLAKKGAKLVIAARRKERLDEIKDSLPEACISTIKADVTNFEDVQAVVDFTIDKYGHIDAMYNNAGVMPVNALIKGQRQEWQKTLDVNVMGVLNGIAAVLPIMVKQQHGHILATGSVNSRVVVPKWTVYSASKYAVRAILEGLRKEERTNGIKTTLICPGSVHTELYNSINDPKARQAEIETEEKIGLNPNQIAKAVAYAIDTPSDTDVNEMIIRPMGQAV</sequence>
<comment type="similarity">
    <text evidence="1 3">Belongs to the short-chain dehydrogenases/reductases (SDR) family.</text>
</comment>
<dbReference type="HOGENOM" id="CLU_010194_2_10_9"/>
<dbReference type="PRINTS" id="PR00080">
    <property type="entry name" value="SDRFAMILY"/>
</dbReference>
<evidence type="ECO:0000256" key="3">
    <source>
        <dbReference type="RuleBase" id="RU000363"/>
    </source>
</evidence>
<dbReference type="EMBL" id="ACGU01000055">
    <property type="protein sequence ID" value="EEJ71977.1"/>
    <property type="molecule type" value="Genomic_DNA"/>
</dbReference>
<protein>
    <submittedName>
        <fullName evidence="4">Oxidoreductase, short chain dehydrogenase/reductase family protein</fullName>
        <ecNumber evidence="4">1.1.1.276</ecNumber>
    </submittedName>
</protein>
<keyword evidence="5" id="KW-1185">Reference proteome</keyword>
<dbReference type="InterPro" id="IPR036291">
    <property type="entry name" value="NAD(P)-bd_dom_sf"/>
</dbReference>
<name>C2ENH3_9LACO</name>
<dbReference type="GO" id="GO:0031132">
    <property type="term" value="F:serine 3-dehydrogenase activity"/>
    <property type="evidence" value="ECO:0007669"/>
    <property type="project" value="UniProtKB-EC"/>
</dbReference>
<comment type="caution">
    <text evidence="4">The sequence shown here is derived from an EMBL/GenBank/DDBJ whole genome shotgun (WGS) entry which is preliminary data.</text>
</comment>
<organism evidence="4 5">
    <name type="scientific">Lactobacillus ultunensis DSM 16047</name>
    <dbReference type="NCBI Taxonomy" id="525365"/>
    <lineage>
        <taxon>Bacteria</taxon>
        <taxon>Bacillati</taxon>
        <taxon>Bacillota</taxon>
        <taxon>Bacilli</taxon>
        <taxon>Lactobacillales</taxon>
        <taxon>Lactobacillaceae</taxon>
        <taxon>Lactobacillus</taxon>
    </lineage>
</organism>
<dbReference type="PRINTS" id="PR00081">
    <property type="entry name" value="GDHRDH"/>
</dbReference>
<dbReference type="STRING" id="525365.HMPREF0548_1219"/>
<dbReference type="InterPro" id="IPR002347">
    <property type="entry name" value="SDR_fam"/>
</dbReference>
<dbReference type="PANTHER" id="PTHR43115:SF4">
    <property type="entry name" value="DEHYDROGENASE_REDUCTASE SDR FAMILY MEMBER 11"/>
    <property type="match status" value="1"/>
</dbReference>
<gene>
    <name evidence="4" type="primary">sdh</name>
    <name evidence="4" type="ORF">HMPREF0548_1219</name>
</gene>
<evidence type="ECO:0000313" key="4">
    <source>
        <dbReference type="EMBL" id="EEJ71977.1"/>
    </source>
</evidence>
<dbReference type="AlphaFoldDB" id="C2ENH3"/>
<dbReference type="PROSITE" id="PS00061">
    <property type="entry name" value="ADH_SHORT"/>
    <property type="match status" value="1"/>
</dbReference>
<reference evidence="4 5" key="1">
    <citation type="submission" date="2009-01" db="EMBL/GenBank/DDBJ databases">
        <authorList>
            <person name="Qin X."/>
            <person name="Bachman B."/>
            <person name="Battles P."/>
            <person name="Bell A."/>
            <person name="Bess C."/>
            <person name="Bickham C."/>
            <person name="Chaboub L."/>
            <person name="Chen D."/>
            <person name="Coyle M."/>
            <person name="Deiros D.R."/>
            <person name="Dinh H."/>
            <person name="Forbes L."/>
            <person name="Fowler G."/>
            <person name="Francisco L."/>
            <person name="Fu Q."/>
            <person name="Gubbala S."/>
            <person name="Hale W."/>
            <person name="Han Y."/>
            <person name="Hemphill L."/>
            <person name="Highlander S.K."/>
            <person name="Hirani K."/>
            <person name="Hogues M."/>
            <person name="Jackson L."/>
            <person name="Jakkamsetti A."/>
            <person name="Javaid M."/>
            <person name="Jiang H."/>
            <person name="Korchina V."/>
            <person name="Kovar C."/>
            <person name="Lara F."/>
            <person name="Lee S."/>
            <person name="Mata R."/>
            <person name="Mathew T."/>
            <person name="Moen C."/>
            <person name="Morales K."/>
            <person name="Munidasa M."/>
            <person name="Nazareth L."/>
            <person name="Ngo R."/>
            <person name="Nguyen L."/>
            <person name="Okwuonu G."/>
            <person name="Ongeri F."/>
            <person name="Patil S."/>
            <person name="Petrosino J."/>
            <person name="Pham C."/>
            <person name="Pham P."/>
            <person name="Pu L.-L."/>
            <person name="Puazo M."/>
            <person name="Raj R."/>
            <person name="Reid J."/>
            <person name="Rouhana J."/>
            <person name="Saada N."/>
            <person name="Shang Y."/>
            <person name="Simmons D."/>
            <person name="Thornton R."/>
            <person name="Warren J."/>
            <person name="Weissenberger G."/>
            <person name="Zhang J."/>
            <person name="Zhang L."/>
            <person name="Zhou C."/>
            <person name="Zhu D."/>
            <person name="Muzny D."/>
            <person name="Worley K."/>
            <person name="Gibbs R."/>
        </authorList>
    </citation>
    <scope>NUCLEOTIDE SEQUENCE [LARGE SCALE GENOMIC DNA]</scope>
    <source>
        <strain evidence="4 5">DSM 16047</strain>
    </source>
</reference>
<dbReference type="Pfam" id="PF00106">
    <property type="entry name" value="adh_short"/>
    <property type="match status" value="1"/>
</dbReference>
<evidence type="ECO:0000256" key="2">
    <source>
        <dbReference type="ARBA" id="ARBA00023002"/>
    </source>
</evidence>
<dbReference type="PATRIC" id="fig|525365.8.peg.237"/>
<keyword evidence="2 4" id="KW-0560">Oxidoreductase</keyword>
<dbReference type="EC" id="1.1.1.276" evidence="4"/>
<evidence type="ECO:0000256" key="1">
    <source>
        <dbReference type="ARBA" id="ARBA00006484"/>
    </source>
</evidence>
<dbReference type="FunFam" id="3.40.50.720:FF:000047">
    <property type="entry name" value="NADP-dependent L-serine/L-allo-threonine dehydrogenase"/>
    <property type="match status" value="1"/>
</dbReference>
<dbReference type="eggNOG" id="COG4221">
    <property type="taxonomic scope" value="Bacteria"/>
</dbReference>
<dbReference type="Gene3D" id="3.40.50.720">
    <property type="entry name" value="NAD(P)-binding Rossmann-like Domain"/>
    <property type="match status" value="1"/>
</dbReference>